<evidence type="ECO:0000259" key="1">
    <source>
        <dbReference type="PROSITE" id="PS50943"/>
    </source>
</evidence>
<name>A0A4R7VVJ4_9PSEU</name>
<dbReference type="Pfam" id="PF13560">
    <property type="entry name" value="HTH_31"/>
    <property type="match status" value="1"/>
</dbReference>
<dbReference type="OrthoDB" id="3213425at2"/>
<dbReference type="AlphaFoldDB" id="A0A4R7VVJ4"/>
<dbReference type="CDD" id="cd00093">
    <property type="entry name" value="HTH_XRE"/>
    <property type="match status" value="1"/>
</dbReference>
<dbReference type="InterPro" id="IPR010982">
    <property type="entry name" value="Lambda_DNA-bd_dom_sf"/>
</dbReference>
<dbReference type="PROSITE" id="PS50943">
    <property type="entry name" value="HTH_CROC1"/>
    <property type="match status" value="1"/>
</dbReference>
<dbReference type="SMART" id="SM00530">
    <property type="entry name" value="HTH_XRE"/>
    <property type="match status" value="1"/>
</dbReference>
<feature type="domain" description="HTH cro/C1-type" evidence="1">
    <location>
        <begin position="14"/>
        <end position="75"/>
    </location>
</feature>
<evidence type="ECO:0000313" key="3">
    <source>
        <dbReference type="Proteomes" id="UP000294927"/>
    </source>
</evidence>
<dbReference type="InterPro" id="IPR001387">
    <property type="entry name" value="Cro/C1-type_HTH"/>
</dbReference>
<dbReference type="EMBL" id="SOCP01000004">
    <property type="protein sequence ID" value="TDV53914.1"/>
    <property type="molecule type" value="Genomic_DNA"/>
</dbReference>
<proteinExistence type="predicted"/>
<evidence type="ECO:0000313" key="2">
    <source>
        <dbReference type="EMBL" id="TDV53914.1"/>
    </source>
</evidence>
<protein>
    <submittedName>
        <fullName evidence="2">Helix-turn-helix protein</fullName>
    </submittedName>
</protein>
<organism evidence="2 3">
    <name type="scientific">Actinophytocola oryzae</name>
    <dbReference type="NCBI Taxonomy" id="502181"/>
    <lineage>
        <taxon>Bacteria</taxon>
        <taxon>Bacillati</taxon>
        <taxon>Actinomycetota</taxon>
        <taxon>Actinomycetes</taxon>
        <taxon>Pseudonocardiales</taxon>
        <taxon>Pseudonocardiaceae</taxon>
    </lineage>
</organism>
<dbReference type="Proteomes" id="UP000294927">
    <property type="component" value="Unassembled WGS sequence"/>
</dbReference>
<dbReference type="GO" id="GO:0003677">
    <property type="term" value="F:DNA binding"/>
    <property type="evidence" value="ECO:0007669"/>
    <property type="project" value="InterPro"/>
</dbReference>
<gene>
    <name evidence="2" type="ORF">CLV71_104382</name>
</gene>
<sequence length="267" mass="28887">MPDNEGKPALGRLIREHRNALGYSQGRLAELLCQISGTATLTREYVSRWERGQRSPGRYWLPHVAAALQVPLHVLEAEEVKRRQFLRLTAQTSAASLLDIPDTATELLASIAGGDPGPLTEVQTTHRTDLAVSRLASTDRSSVLRLARWMADGNTAVLRVNAAGILAKTAGQPDALDDVALTLARDEQTRDRYLWALTLRVGSTVPALAAEVLNPRDAGARWCATRLLGQDGSPAARRALATALRRDPVRENVRAIGLPLTGADPCT</sequence>
<dbReference type="Gene3D" id="1.10.260.40">
    <property type="entry name" value="lambda repressor-like DNA-binding domains"/>
    <property type="match status" value="1"/>
</dbReference>
<dbReference type="RefSeq" id="WP_133902927.1">
    <property type="nucleotide sequence ID" value="NZ_SOCP01000004.1"/>
</dbReference>
<dbReference type="SUPFAM" id="SSF47413">
    <property type="entry name" value="lambda repressor-like DNA-binding domains"/>
    <property type="match status" value="1"/>
</dbReference>
<accession>A0A4R7VVJ4</accession>
<reference evidence="2 3" key="1">
    <citation type="submission" date="2019-03" db="EMBL/GenBank/DDBJ databases">
        <title>Genomic Encyclopedia of Archaeal and Bacterial Type Strains, Phase II (KMG-II): from individual species to whole genera.</title>
        <authorList>
            <person name="Goeker M."/>
        </authorList>
    </citation>
    <scope>NUCLEOTIDE SEQUENCE [LARGE SCALE GENOMIC DNA]</scope>
    <source>
        <strain evidence="2 3">DSM 45499</strain>
    </source>
</reference>
<keyword evidence="3" id="KW-1185">Reference proteome</keyword>
<comment type="caution">
    <text evidence="2">The sequence shown here is derived from an EMBL/GenBank/DDBJ whole genome shotgun (WGS) entry which is preliminary data.</text>
</comment>